<keyword evidence="4" id="KW-0150">Chloroplast</keyword>
<evidence type="ECO:0000256" key="6">
    <source>
        <dbReference type="ARBA" id="ARBA00022737"/>
    </source>
</evidence>
<evidence type="ECO:0000256" key="5">
    <source>
        <dbReference type="ARBA" id="ARBA00022692"/>
    </source>
</evidence>
<feature type="domain" description="ABC transporter" evidence="12">
    <location>
        <begin position="784"/>
        <end position="1018"/>
    </location>
</feature>
<dbReference type="PROSITE" id="PS50929">
    <property type="entry name" value="ABC_TM1F"/>
    <property type="match status" value="2"/>
</dbReference>
<dbReference type="Proteomes" id="UP000825935">
    <property type="component" value="Chromosome 22"/>
</dbReference>
<dbReference type="SUPFAM" id="SSF52540">
    <property type="entry name" value="P-loop containing nucleoside triphosphate hydrolases"/>
    <property type="match status" value="2"/>
</dbReference>
<dbReference type="PROSITE" id="PS00211">
    <property type="entry name" value="ABC_TRANSPORTER_1"/>
    <property type="match status" value="1"/>
</dbReference>
<dbReference type="InterPro" id="IPR017871">
    <property type="entry name" value="ABC_transporter-like_CS"/>
</dbReference>
<dbReference type="GO" id="GO:0005524">
    <property type="term" value="F:ATP binding"/>
    <property type="evidence" value="ECO:0007669"/>
    <property type="project" value="UniProtKB-KW"/>
</dbReference>
<comment type="similarity">
    <text evidence="2">Belongs to the ABC transporter superfamily. ABCC family. Conjugate transporter (TC 3.A.1.208) subfamily.</text>
</comment>
<proteinExistence type="inferred from homology"/>
<dbReference type="InterPro" id="IPR050173">
    <property type="entry name" value="ABC_transporter_C-like"/>
</dbReference>
<dbReference type="PROSITE" id="PS50893">
    <property type="entry name" value="ABC_TRANSPORTER_2"/>
    <property type="match status" value="2"/>
</dbReference>
<organism evidence="14 15">
    <name type="scientific">Ceratopteris richardii</name>
    <name type="common">Triangle waterfern</name>
    <dbReference type="NCBI Taxonomy" id="49495"/>
    <lineage>
        <taxon>Eukaryota</taxon>
        <taxon>Viridiplantae</taxon>
        <taxon>Streptophyta</taxon>
        <taxon>Embryophyta</taxon>
        <taxon>Tracheophyta</taxon>
        <taxon>Polypodiopsida</taxon>
        <taxon>Polypodiidae</taxon>
        <taxon>Polypodiales</taxon>
        <taxon>Pteridineae</taxon>
        <taxon>Pteridaceae</taxon>
        <taxon>Parkerioideae</taxon>
        <taxon>Ceratopteris</taxon>
    </lineage>
</organism>
<feature type="transmembrane region" description="Helical" evidence="11">
    <location>
        <begin position="451"/>
        <end position="475"/>
    </location>
</feature>
<dbReference type="SMART" id="SM00382">
    <property type="entry name" value="AAA"/>
    <property type="match status" value="2"/>
</dbReference>
<dbReference type="FunFam" id="3.40.50.300:FF:000508">
    <property type="entry name" value="ABC transporter C family member 5"/>
    <property type="match status" value="1"/>
</dbReference>
<keyword evidence="10 11" id="KW-0472">Membrane</keyword>
<dbReference type="CDD" id="cd03244">
    <property type="entry name" value="ABCC_MRP_domain2"/>
    <property type="match status" value="1"/>
</dbReference>
<evidence type="ECO:0000256" key="3">
    <source>
        <dbReference type="ARBA" id="ARBA00022448"/>
    </source>
</evidence>
<keyword evidence="9 11" id="KW-1133">Transmembrane helix</keyword>
<evidence type="ECO:0000256" key="1">
    <source>
        <dbReference type="ARBA" id="ARBA00004141"/>
    </source>
</evidence>
<accession>A0A8T2S311</accession>
<dbReference type="InterPro" id="IPR003593">
    <property type="entry name" value="AAA+_ATPase"/>
</dbReference>
<dbReference type="GO" id="GO:0016887">
    <property type="term" value="F:ATP hydrolysis activity"/>
    <property type="evidence" value="ECO:0007669"/>
    <property type="project" value="InterPro"/>
</dbReference>
<keyword evidence="7" id="KW-0547">Nucleotide-binding</keyword>
<dbReference type="GO" id="GO:0140359">
    <property type="term" value="F:ABC-type transporter activity"/>
    <property type="evidence" value="ECO:0007669"/>
    <property type="project" value="InterPro"/>
</dbReference>
<evidence type="ECO:0000256" key="4">
    <source>
        <dbReference type="ARBA" id="ARBA00022528"/>
    </source>
</evidence>
<dbReference type="OMA" id="NICVNDM"/>
<keyword evidence="5 11" id="KW-0812">Transmembrane</keyword>
<dbReference type="CDD" id="cd03250">
    <property type="entry name" value="ABCC_MRP_domain1"/>
    <property type="match status" value="1"/>
</dbReference>
<evidence type="ECO:0000259" key="13">
    <source>
        <dbReference type="PROSITE" id="PS50929"/>
    </source>
</evidence>
<protein>
    <submittedName>
        <fullName evidence="14">Uncharacterized protein</fullName>
    </submittedName>
</protein>
<evidence type="ECO:0000313" key="15">
    <source>
        <dbReference type="Proteomes" id="UP000825935"/>
    </source>
</evidence>
<keyword evidence="6" id="KW-0677">Repeat</keyword>
<comment type="caution">
    <text evidence="14">The sequence shown here is derived from an EMBL/GenBank/DDBJ whole genome shotgun (WGS) entry which is preliminary data.</text>
</comment>
<evidence type="ECO:0000256" key="8">
    <source>
        <dbReference type="ARBA" id="ARBA00022840"/>
    </source>
</evidence>
<evidence type="ECO:0000313" key="14">
    <source>
        <dbReference type="EMBL" id="KAH7306545.1"/>
    </source>
</evidence>
<dbReference type="GO" id="GO:0016020">
    <property type="term" value="C:membrane"/>
    <property type="evidence" value="ECO:0007669"/>
    <property type="project" value="UniProtKB-SubCell"/>
</dbReference>
<dbReference type="InterPro" id="IPR027417">
    <property type="entry name" value="P-loop_NTPase"/>
</dbReference>
<keyword evidence="8" id="KW-0067">ATP-binding</keyword>
<dbReference type="InterPro" id="IPR011527">
    <property type="entry name" value="ABC1_TM_dom"/>
</dbReference>
<feature type="domain" description="ABC transmembrane type-1" evidence="13">
    <location>
        <begin position="1"/>
        <end position="130"/>
    </location>
</feature>
<dbReference type="FunFam" id="3.40.50.300:FF:000163">
    <property type="entry name" value="Multidrug resistance-associated protein member 4"/>
    <property type="match status" value="1"/>
</dbReference>
<feature type="transmembrane region" description="Helical" evidence="11">
    <location>
        <begin position="73"/>
        <end position="97"/>
    </location>
</feature>
<keyword evidence="4" id="KW-0934">Plastid</keyword>
<dbReference type="PANTHER" id="PTHR24223:SF189">
    <property type="entry name" value="ABC TRANSPORTER C FAMILY MEMBER 5"/>
    <property type="match status" value="1"/>
</dbReference>
<reference evidence="14" key="1">
    <citation type="submission" date="2021-08" db="EMBL/GenBank/DDBJ databases">
        <title>WGS assembly of Ceratopteris richardii.</title>
        <authorList>
            <person name="Marchant D.B."/>
            <person name="Chen G."/>
            <person name="Jenkins J."/>
            <person name="Shu S."/>
            <person name="Leebens-Mack J."/>
            <person name="Grimwood J."/>
            <person name="Schmutz J."/>
            <person name="Soltis P."/>
            <person name="Soltis D."/>
            <person name="Chen Z.-H."/>
        </authorList>
    </citation>
    <scope>NUCLEOTIDE SEQUENCE</scope>
    <source>
        <strain evidence="14">Whitten #5841</strain>
        <tissue evidence="14">Leaf</tissue>
    </source>
</reference>
<feature type="transmembrane region" description="Helical" evidence="11">
    <location>
        <begin position="577"/>
        <end position="597"/>
    </location>
</feature>
<dbReference type="Pfam" id="PF00005">
    <property type="entry name" value="ABC_tran"/>
    <property type="match status" value="2"/>
</dbReference>
<dbReference type="Gene3D" id="1.20.1560.10">
    <property type="entry name" value="ABC transporter type 1, transmembrane domain"/>
    <property type="match status" value="2"/>
</dbReference>
<evidence type="ECO:0000256" key="2">
    <source>
        <dbReference type="ARBA" id="ARBA00009726"/>
    </source>
</evidence>
<dbReference type="InterPro" id="IPR036640">
    <property type="entry name" value="ABC1_TM_sf"/>
</dbReference>
<dbReference type="FunFam" id="1.20.1560.10:FF:000002">
    <property type="entry name" value="ABC transporter C family member 5"/>
    <property type="match status" value="1"/>
</dbReference>
<keyword evidence="3" id="KW-0813">Transport</keyword>
<feature type="transmembrane region" description="Helical" evidence="11">
    <location>
        <begin position="504"/>
        <end position="532"/>
    </location>
</feature>
<evidence type="ECO:0000256" key="11">
    <source>
        <dbReference type="SAM" id="Phobius"/>
    </source>
</evidence>
<dbReference type="Pfam" id="PF00664">
    <property type="entry name" value="ABC_membrane"/>
    <property type="match status" value="1"/>
</dbReference>
<feature type="domain" description="ABC transporter" evidence="12">
    <location>
        <begin position="165"/>
        <end position="379"/>
    </location>
</feature>
<name>A0A8T2S311_CERRI</name>
<dbReference type="SUPFAM" id="SSF90123">
    <property type="entry name" value="ABC transporter transmembrane region"/>
    <property type="match status" value="2"/>
</dbReference>
<dbReference type="InterPro" id="IPR003439">
    <property type="entry name" value="ABC_transporter-like_ATP-bd"/>
</dbReference>
<feature type="transmembrane region" description="Helical" evidence="11">
    <location>
        <begin position="603"/>
        <end position="625"/>
    </location>
</feature>
<sequence length="1030" mass="114466">MLANIPLSTMLEKYQTGIMKAKDARMRTTAEILRSMRILKLQAWEMKYMKKIEGLRKVESEWLKGFRYSQAGIVALFWASPAIVGAITFSACLFMGVPLTAGRVLSALATFRILQDPIYGIPDLIGVFSETKVSLHRITKFLDDEEIDAGAVSRCVTGNEMSIAVGIYDACFSWDSCTMKPTLFVNQVELMRGSKVAVCGQVGAGKSSFISCILGEISKISGTVQVNGSMAYVAQTAWIQSGKVQDNILFGKLMDRQRYDTVLAACSLIKDLDNFSHGDQTEIGERGINLSGGQKQRIQLARAVYQDADIYLLDDPFSAVDAHTGSHLFQKTVLYVTHQLEFLPAADNILVLENGAIVQAGRYEDLVMSGANFSKLIGAHFNALKNVEYANQAETMEKDFMESDSDLQEEKGEVQDHLLQLVHSNVQRGSKDYKQLVQKEERETGKVDSEVYWSLATAVYGGSLVPLLLLAQILFQALQILSNYWMAWAVPVNSDERLKVSNKILLGVYLGLAAASALCIFSRSFLLAFIALKTAEKFFVNMLQSVFHAPMSFFDATPAGRILNRASTDQSALDLDVCNRFATLIFNIIQLAATFVVMSQVGWQVLGLFIPIIGFCVWLQQFYIVSARELARLVGIRRSPLIHHLSESIAGVATIRGFNQEIQFISTNMELIDCYCRPLFHNFAAMEWLCLRLNVISSCTFMFLLLLVVNLPPDRVNEGIAGLAVTYALGMSQLQYSIVWNLCNLENKIISVERILQYSCLPSEAPLVVDNNNPPTGWPWAGTIMLKNVQVRYAPHLPLVLRNITCTFLAGQKIGVVGRTGSGKSTLVQVLFRIVEPEAGMVIIDDVDTSQIGLHTLRSRLSIIPQEPTLFEGTVRENFDPLMQHTDYEIWEAIKKSQLSDVIRSKNEGLDSPVSENGENWSVGQRQLVCLGRALLKKTRILILDEATASVDTATDCIIQNTLQSEFTDCTVITIAHRIQTVIDSNCILLLDNGMVSEFGPPQLLLRDKCSLFAKLVSEYTRRSSTPFES</sequence>
<dbReference type="CDD" id="cd18580">
    <property type="entry name" value="ABC_6TM_ABCC_D2"/>
    <property type="match status" value="1"/>
</dbReference>
<dbReference type="InterPro" id="IPR044726">
    <property type="entry name" value="ABCC_6TM_D2"/>
</dbReference>
<gene>
    <name evidence="14" type="ORF">KP509_22G018000</name>
</gene>
<evidence type="ECO:0000259" key="12">
    <source>
        <dbReference type="PROSITE" id="PS50893"/>
    </source>
</evidence>
<dbReference type="OrthoDB" id="6500128at2759"/>
<dbReference type="PANTHER" id="PTHR24223">
    <property type="entry name" value="ATP-BINDING CASSETTE SUB-FAMILY C"/>
    <property type="match status" value="1"/>
</dbReference>
<comment type="subcellular location">
    <subcellularLocation>
        <location evidence="1">Membrane</location>
        <topology evidence="1">Multi-pass membrane protein</topology>
    </subcellularLocation>
</comment>
<dbReference type="AlphaFoldDB" id="A0A8T2S311"/>
<evidence type="ECO:0000256" key="7">
    <source>
        <dbReference type="ARBA" id="ARBA00022741"/>
    </source>
</evidence>
<evidence type="ECO:0000256" key="10">
    <source>
        <dbReference type="ARBA" id="ARBA00023136"/>
    </source>
</evidence>
<dbReference type="EMBL" id="CM035427">
    <property type="protein sequence ID" value="KAH7306545.1"/>
    <property type="molecule type" value="Genomic_DNA"/>
</dbReference>
<evidence type="ECO:0000256" key="9">
    <source>
        <dbReference type="ARBA" id="ARBA00022989"/>
    </source>
</evidence>
<keyword evidence="15" id="KW-1185">Reference proteome</keyword>
<dbReference type="Gene3D" id="3.40.50.300">
    <property type="entry name" value="P-loop containing nucleotide triphosphate hydrolases"/>
    <property type="match status" value="2"/>
</dbReference>
<feature type="transmembrane region" description="Helical" evidence="11">
    <location>
        <begin position="689"/>
        <end position="709"/>
    </location>
</feature>
<feature type="domain" description="ABC transmembrane type-1" evidence="13">
    <location>
        <begin position="467"/>
        <end position="747"/>
    </location>
</feature>